<dbReference type="InterPro" id="IPR024083">
    <property type="entry name" value="Fumarase/histidase_N"/>
</dbReference>
<protein>
    <recommendedName>
        <fullName evidence="5">3-carboxy-cis,cis-muconate cycloisomerase</fullName>
    </recommendedName>
</protein>
<sequence>MSRPGNQLFDAYFTQADMREIFSDQGRVQGMLDFEAALARAQARVGLIPASVVADIEQCCRPNCSISMSWRSPSAALATRRFRWSRRWAGRLPHTARKPSATCTWARPARM</sequence>
<evidence type="ECO:0000313" key="1">
    <source>
        <dbReference type="EMBL" id="KPW64263.1"/>
    </source>
</evidence>
<dbReference type="GO" id="GO:0016829">
    <property type="term" value="F:lyase activity"/>
    <property type="evidence" value="ECO:0007669"/>
    <property type="project" value="UniProtKB-ARBA"/>
</dbReference>
<dbReference type="Proteomes" id="UP000281372">
    <property type="component" value="Unassembled WGS sequence"/>
</dbReference>
<dbReference type="InterPro" id="IPR008948">
    <property type="entry name" value="L-Aspartase-like"/>
</dbReference>
<evidence type="ECO:0008006" key="5">
    <source>
        <dbReference type="Google" id="ProtNLM"/>
    </source>
</evidence>
<dbReference type="EMBL" id="LJPX01000630">
    <property type="protein sequence ID" value="KPW64263.1"/>
    <property type="molecule type" value="Genomic_DNA"/>
</dbReference>
<gene>
    <name evidence="1" type="ORF">ALO81_101631</name>
    <name evidence="2" type="ORF">ALQ64_101795</name>
</gene>
<dbReference type="AlphaFoldDB" id="A0A0P9KGW8"/>
<dbReference type="EMBL" id="RBOW01000357">
    <property type="protein sequence ID" value="RMN33697.1"/>
    <property type="molecule type" value="Genomic_DNA"/>
</dbReference>
<dbReference type="SUPFAM" id="SSF48557">
    <property type="entry name" value="L-aspartase-like"/>
    <property type="match status" value="1"/>
</dbReference>
<reference evidence="2 4" key="2">
    <citation type="submission" date="2018-08" db="EMBL/GenBank/DDBJ databases">
        <title>Recombination of ecologically and evolutionarily significant loci maintains genetic cohesion in the Pseudomonas syringae species complex.</title>
        <authorList>
            <person name="Dillon M."/>
            <person name="Thakur S."/>
            <person name="Almeida R.N.D."/>
            <person name="Weir B.S."/>
            <person name="Guttman D.S."/>
        </authorList>
    </citation>
    <scope>NUCLEOTIDE SEQUENCE [LARGE SCALE GENOMIC DNA]</scope>
    <source>
        <strain evidence="2 4">ICMP 2821</strain>
    </source>
</reference>
<name>A0A0P9KGW8_PSECA</name>
<evidence type="ECO:0000313" key="3">
    <source>
        <dbReference type="Proteomes" id="UP000050564"/>
    </source>
</evidence>
<comment type="caution">
    <text evidence="1">The sequence shown here is derived from an EMBL/GenBank/DDBJ whole genome shotgun (WGS) entry which is preliminary data.</text>
</comment>
<reference evidence="1 3" key="1">
    <citation type="submission" date="2015-09" db="EMBL/GenBank/DDBJ databases">
        <title>Genome announcement of multiple Pseudomonas syringae strains.</title>
        <authorList>
            <person name="Thakur S."/>
            <person name="Wang P.W."/>
            <person name="Gong Y."/>
            <person name="Weir B.S."/>
            <person name="Guttman D.S."/>
        </authorList>
    </citation>
    <scope>NUCLEOTIDE SEQUENCE [LARGE SCALE GENOMIC DNA]</scope>
    <source>
        <strain evidence="1 3">ICMP2823</strain>
    </source>
</reference>
<accession>A0A0P9KGW8</accession>
<dbReference type="Proteomes" id="UP000050564">
    <property type="component" value="Unassembled WGS sequence"/>
</dbReference>
<dbReference type="Gene3D" id="1.10.275.10">
    <property type="entry name" value="Fumarase/aspartase (N-terminal domain)"/>
    <property type="match status" value="1"/>
</dbReference>
<evidence type="ECO:0000313" key="4">
    <source>
        <dbReference type="Proteomes" id="UP000281372"/>
    </source>
</evidence>
<proteinExistence type="predicted"/>
<organism evidence="1 3">
    <name type="scientific">Pseudomonas cannabina</name>
    <dbReference type="NCBI Taxonomy" id="86840"/>
    <lineage>
        <taxon>Bacteria</taxon>
        <taxon>Pseudomonadati</taxon>
        <taxon>Pseudomonadota</taxon>
        <taxon>Gammaproteobacteria</taxon>
        <taxon>Pseudomonadales</taxon>
        <taxon>Pseudomonadaceae</taxon>
        <taxon>Pseudomonas</taxon>
    </lineage>
</organism>
<evidence type="ECO:0000313" key="2">
    <source>
        <dbReference type="EMBL" id="RMN33697.1"/>
    </source>
</evidence>